<evidence type="ECO:0000313" key="2">
    <source>
        <dbReference type="EMBL" id="WYM52891.1"/>
    </source>
</evidence>
<protein>
    <submittedName>
        <fullName evidence="2">NADH dehydrogenase subunit 6</fullName>
    </submittedName>
</protein>
<keyword evidence="1" id="KW-1133">Transmembrane helix</keyword>
<keyword evidence="1" id="KW-0472">Membrane</keyword>
<name>A0AAU6QEA3_9ACAR</name>
<dbReference type="EMBL" id="OR795501">
    <property type="protein sequence ID" value="WYM52891.1"/>
    <property type="molecule type" value="Genomic_DNA"/>
</dbReference>
<reference evidence="2" key="1">
    <citation type="submission" date="2023-11" db="EMBL/GenBank/DDBJ databases">
        <authorList>
            <person name="Yuan B."/>
            <person name="He G."/>
            <person name="Dong W."/>
        </authorList>
    </citation>
    <scope>NUCLEOTIDE SEQUENCE</scope>
</reference>
<feature type="transmembrane region" description="Helical" evidence="1">
    <location>
        <begin position="77"/>
        <end position="97"/>
    </location>
</feature>
<gene>
    <name evidence="2" type="primary">nad6</name>
</gene>
<feature type="transmembrane region" description="Helical" evidence="1">
    <location>
        <begin position="20"/>
        <end position="38"/>
    </location>
</feature>
<geneLocation type="mitochondrion" evidence="2"/>
<accession>A0AAU6QEA3</accession>
<feature type="transmembrane region" description="Helical" evidence="1">
    <location>
        <begin position="44"/>
        <end position="65"/>
    </location>
</feature>
<organism evidence="2">
    <name type="scientific">Laelaps sp</name>
    <dbReference type="NCBI Taxonomy" id="3081785"/>
    <lineage>
        <taxon>Eukaryota</taxon>
        <taxon>Metazoa</taxon>
        <taxon>Ecdysozoa</taxon>
        <taxon>Arthropoda</taxon>
        <taxon>Chelicerata</taxon>
        <taxon>Arachnida</taxon>
        <taxon>Acari</taxon>
        <taxon>Parasitiformes</taxon>
        <taxon>Mesostigmata</taxon>
        <taxon>Gamasina</taxon>
        <taxon>Dermanyssoidea</taxon>
        <taxon>Laelapidae</taxon>
        <taxon>Laelaps</taxon>
    </lineage>
</organism>
<sequence>MKVIILVMSFFLMNHPVSMIIYLLGVSIFFLSFMLFIFKSSWFSLIFMLMMLGGLMVLFIYMASLSSNEYFKFNKGWNFYLILMMIYLPLVKMEYGVSEYLMMNLFNLNSMMMFTLYIIYLFIILILIIEILLFVKSSLRLEI</sequence>
<keyword evidence="1" id="KW-0812">Transmembrane</keyword>
<evidence type="ECO:0000256" key="1">
    <source>
        <dbReference type="SAM" id="Phobius"/>
    </source>
</evidence>
<dbReference type="AlphaFoldDB" id="A0AAU6QEA3"/>
<feature type="transmembrane region" description="Helical" evidence="1">
    <location>
        <begin position="117"/>
        <end position="135"/>
    </location>
</feature>
<proteinExistence type="predicted"/>
<keyword evidence="2" id="KW-0496">Mitochondrion</keyword>